<feature type="chain" id="PRO_5032658174" evidence="1">
    <location>
        <begin position="26"/>
        <end position="89"/>
    </location>
</feature>
<organism evidence="2 3">
    <name type="scientific">Senna tora</name>
    <dbReference type="NCBI Taxonomy" id="362788"/>
    <lineage>
        <taxon>Eukaryota</taxon>
        <taxon>Viridiplantae</taxon>
        <taxon>Streptophyta</taxon>
        <taxon>Embryophyta</taxon>
        <taxon>Tracheophyta</taxon>
        <taxon>Spermatophyta</taxon>
        <taxon>Magnoliopsida</taxon>
        <taxon>eudicotyledons</taxon>
        <taxon>Gunneridae</taxon>
        <taxon>Pentapetalae</taxon>
        <taxon>rosids</taxon>
        <taxon>fabids</taxon>
        <taxon>Fabales</taxon>
        <taxon>Fabaceae</taxon>
        <taxon>Caesalpinioideae</taxon>
        <taxon>Cassia clade</taxon>
        <taxon>Senna</taxon>
    </lineage>
</organism>
<name>A0A834XKF6_9FABA</name>
<dbReference type="Proteomes" id="UP000634136">
    <property type="component" value="Unassembled WGS sequence"/>
</dbReference>
<reference evidence="2" key="1">
    <citation type="submission" date="2020-09" db="EMBL/GenBank/DDBJ databases">
        <title>Genome-Enabled Discovery of Anthraquinone Biosynthesis in Senna tora.</title>
        <authorList>
            <person name="Kang S.-H."/>
            <person name="Pandey R.P."/>
            <person name="Lee C.-M."/>
            <person name="Sim J.-S."/>
            <person name="Jeong J.-T."/>
            <person name="Choi B.-S."/>
            <person name="Jung M."/>
            <person name="Ginzburg D."/>
            <person name="Zhao K."/>
            <person name="Won S.Y."/>
            <person name="Oh T.-J."/>
            <person name="Yu Y."/>
            <person name="Kim N.-H."/>
            <person name="Lee O.R."/>
            <person name="Lee T.-H."/>
            <person name="Bashyal P."/>
            <person name="Kim T.-S."/>
            <person name="Lee W.-H."/>
            <person name="Kawkins C."/>
            <person name="Kim C.-K."/>
            <person name="Kim J.S."/>
            <person name="Ahn B.O."/>
            <person name="Rhee S.Y."/>
            <person name="Sohng J.K."/>
        </authorList>
    </citation>
    <scope>NUCLEOTIDE SEQUENCE</scope>
    <source>
        <tissue evidence="2">Leaf</tissue>
    </source>
</reference>
<evidence type="ECO:0000313" key="3">
    <source>
        <dbReference type="Proteomes" id="UP000634136"/>
    </source>
</evidence>
<gene>
    <name evidence="2" type="ORF">G2W53_002342</name>
</gene>
<sequence>MIINNNNNPLFLLLLLHFILFSSISQRPSIVVEARPLSFKSHTGQSGNLALLGVVCKCCDGVDGACTSTWTQSCSNLQCSPWKYQTRPS</sequence>
<protein>
    <submittedName>
        <fullName evidence="2">Retrovirus-related Pol polyprotein from transposon TNT 1-94</fullName>
    </submittedName>
</protein>
<comment type="caution">
    <text evidence="2">The sequence shown here is derived from an EMBL/GenBank/DDBJ whole genome shotgun (WGS) entry which is preliminary data.</text>
</comment>
<keyword evidence="3" id="KW-1185">Reference proteome</keyword>
<evidence type="ECO:0000256" key="1">
    <source>
        <dbReference type="SAM" id="SignalP"/>
    </source>
</evidence>
<dbReference type="AlphaFoldDB" id="A0A834XKF6"/>
<evidence type="ECO:0000313" key="2">
    <source>
        <dbReference type="EMBL" id="KAF7845437.1"/>
    </source>
</evidence>
<keyword evidence="1" id="KW-0732">Signal</keyword>
<proteinExistence type="predicted"/>
<dbReference type="PANTHER" id="PTHR37078:SF6">
    <property type="entry name" value="NODULE CYSTEINE-RICH (NCR) SECRETED PEPTIDE"/>
    <property type="match status" value="1"/>
</dbReference>
<dbReference type="OrthoDB" id="754109at2759"/>
<feature type="signal peptide" evidence="1">
    <location>
        <begin position="1"/>
        <end position="25"/>
    </location>
</feature>
<dbReference type="EMBL" id="JAAIUW010000001">
    <property type="protein sequence ID" value="KAF7845437.1"/>
    <property type="molecule type" value="Genomic_DNA"/>
</dbReference>
<dbReference type="PANTHER" id="PTHR37078">
    <property type="entry name" value="NODULE CYSTEINE-RICH (NCR) SECRETED PEPTIDE"/>
    <property type="match status" value="1"/>
</dbReference>
<accession>A0A834XKF6</accession>